<protein>
    <submittedName>
        <fullName evidence="2">Uncharacterized protein</fullName>
    </submittedName>
</protein>
<gene>
    <name evidence="2" type="ORF">B296_00014593</name>
</gene>
<dbReference type="Proteomes" id="UP000287651">
    <property type="component" value="Unassembled WGS sequence"/>
</dbReference>
<dbReference type="AlphaFoldDB" id="A0A426ZU65"/>
<evidence type="ECO:0000313" key="3">
    <source>
        <dbReference type="Proteomes" id="UP000287651"/>
    </source>
</evidence>
<evidence type="ECO:0000256" key="1">
    <source>
        <dbReference type="SAM" id="MobiDB-lite"/>
    </source>
</evidence>
<comment type="caution">
    <text evidence="2">The sequence shown here is derived from an EMBL/GenBank/DDBJ whole genome shotgun (WGS) entry which is preliminary data.</text>
</comment>
<feature type="region of interest" description="Disordered" evidence="1">
    <location>
        <begin position="157"/>
        <end position="220"/>
    </location>
</feature>
<proteinExistence type="predicted"/>
<sequence>MCFPSEGIKPPRGVELFVVKCSSPYKPCSDRGERSLLVSHFLAHGLSDLVSQLANRSSRLFTSDQVGMASSPSLSVSNFSSALSSPIPSPRVGEARPSGSSGGQSGPSSLSSGVMTRADVKALQALEVMKLYHDFDSSVSLESLAIIRKYYCIPNEYPADPPSPSKVQEIPPKEATRKAPAASGKHPIESPTGYLDFGRQPENRAGGSNSTTEVAEQDSRDCVRAMGATGGNSRTMENELLQLTRAMDALRVDLPKWAIEDYKKLPGFEMGLVRMGWVSLEFGYQLALARLWA</sequence>
<reference evidence="2 3" key="1">
    <citation type="journal article" date="2014" name="Agronomy (Basel)">
        <title>A Draft Genome Sequence for Ensete ventricosum, the Drought-Tolerant Tree Against Hunger.</title>
        <authorList>
            <person name="Harrison J."/>
            <person name="Moore K.A."/>
            <person name="Paszkiewicz K."/>
            <person name="Jones T."/>
            <person name="Grant M."/>
            <person name="Ambacheew D."/>
            <person name="Muzemil S."/>
            <person name="Studholme D.J."/>
        </authorList>
    </citation>
    <scope>NUCLEOTIDE SEQUENCE [LARGE SCALE GENOMIC DNA]</scope>
</reference>
<organism evidence="2 3">
    <name type="scientific">Ensete ventricosum</name>
    <name type="common">Abyssinian banana</name>
    <name type="synonym">Musa ensete</name>
    <dbReference type="NCBI Taxonomy" id="4639"/>
    <lineage>
        <taxon>Eukaryota</taxon>
        <taxon>Viridiplantae</taxon>
        <taxon>Streptophyta</taxon>
        <taxon>Embryophyta</taxon>
        <taxon>Tracheophyta</taxon>
        <taxon>Spermatophyta</taxon>
        <taxon>Magnoliopsida</taxon>
        <taxon>Liliopsida</taxon>
        <taxon>Zingiberales</taxon>
        <taxon>Musaceae</taxon>
        <taxon>Ensete</taxon>
    </lineage>
</organism>
<evidence type="ECO:0000313" key="2">
    <source>
        <dbReference type="EMBL" id="RRT67474.1"/>
    </source>
</evidence>
<dbReference type="EMBL" id="AMZH03005035">
    <property type="protein sequence ID" value="RRT67474.1"/>
    <property type="molecule type" value="Genomic_DNA"/>
</dbReference>
<accession>A0A426ZU65</accession>
<name>A0A426ZU65_ENSVE</name>
<feature type="region of interest" description="Disordered" evidence="1">
    <location>
        <begin position="83"/>
        <end position="113"/>
    </location>
</feature>